<sequence length="629" mass="72152">MSILCNYYVAVQICGDFSNRQIDSFVDVHSVLTTRMAQFLQRFLLLVLLVELGDASCLPDNVFPPMYRMDHYKNCPRNTSTYCLFTFKVHTKMPQILETENNPQRFDRSILNRMLCVPNSIDTIEYGNAVIAGELHGFNFTVQLDEVQCEQQWEFPYQKTIIWLIIATYLLITLEATRAHYMSLRDPKASSHWCHNFSVIRNAQKLFEQNRSPDFQRLKSVQGIRVFNMGVVVAWHCAVSLSQTYMTDVEQLEKNFEHPLVHYLMYLGGLCVQMFFLISSFLLTNQILQMFSRNGRFSLQDCCIMMLNRVVRLMPVLLFSIFTTWMGIYDNSPHTIANRNVYIPSCGCNWWRTLLQTTFLIPFSQICTPGMWYLSVDTLYYGSTLLILYLALNLHLDLRRLSARLILILIGCFAAYLQVKDYSYMFRPHPQELKTMTFSKDMNGVYVPPLASWPSSLFGVILGHIYYSNKLEKSVKVNPDQEKMWWMVFGCVPLLSLHLSTYSFTGVAGSILGAILKPLFVFPLGLGVLGMAFGLGGPVKALLEARVLVVLSNVTFCTYVFHFYVVFAKGFFLDELLPYHAQDLVSWLTFDLLAAFGLGTVMTILVEFPCLALQKLCLPQVKPAAKKLE</sequence>
<dbReference type="InterPro" id="IPR002656">
    <property type="entry name" value="Acyl_transf_3_dom"/>
</dbReference>
<feature type="transmembrane region" description="Helical" evidence="1">
    <location>
        <begin position="309"/>
        <end position="328"/>
    </location>
</feature>
<reference evidence="4" key="1">
    <citation type="journal article" date="2013" name="Genome Biol.">
        <title>Draft genome of the mountain pine beetle, Dendroctonus ponderosae Hopkins, a major forest pest.</title>
        <authorList>
            <person name="Keeling C.I."/>
            <person name="Yuen M.M."/>
            <person name="Liao N.Y."/>
            <person name="Docking T.R."/>
            <person name="Chan S.K."/>
            <person name="Taylor G.A."/>
            <person name="Palmquist D.L."/>
            <person name="Jackman S.D."/>
            <person name="Nguyen A."/>
            <person name="Li M."/>
            <person name="Henderson H."/>
            <person name="Janes J.K."/>
            <person name="Zhao Y."/>
            <person name="Pandoh P."/>
            <person name="Moore R."/>
            <person name="Sperling F.A."/>
            <person name="Huber D.P."/>
            <person name="Birol I."/>
            <person name="Jones S.J."/>
            <person name="Bohlmann J."/>
        </authorList>
    </citation>
    <scope>NUCLEOTIDE SEQUENCE</scope>
</reference>
<dbReference type="AlphaFoldDB" id="A0AAR5PDA1"/>
<dbReference type="PANTHER" id="PTHR11161">
    <property type="entry name" value="O-ACYLTRANSFERASE"/>
    <property type="match status" value="1"/>
</dbReference>
<feature type="transmembrane region" description="Helical" evidence="1">
    <location>
        <begin position="485"/>
        <end position="505"/>
    </location>
</feature>
<dbReference type="EnsemblMetazoa" id="XM_019903484.1">
    <property type="protein sequence ID" value="XP_019759043.1"/>
    <property type="gene ID" value="LOC109536983"/>
</dbReference>
<accession>A0AAR5PDA1</accession>
<keyword evidence="1" id="KW-0472">Membrane</keyword>
<dbReference type="Pfam" id="PF01757">
    <property type="entry name" value="Acyl_transf_3"/>
    <property type="match status" value="1"/>
</dbReference>
<feature type="transmembrane region" description="Helical" evidence="1">
    <location>
        <begin position="511"/>
        <end position="535"/>
    </location>
</feature>
<name>A0AAR5PDA1_DENPD</name>
<keyword evidence="4" id="KW-1185">Reference proteome</keyword>
<dbReference type="GO" id="GO:0016747">
    <property type="term" value="F:acyltransferase activity, transferring groups other than amino-acyl groups"/>
    <property type="evidence" value="ECO:0007669"/>
    <property type="project" value="InterPro"/>
</dbReference>
<dbReference type="GeneID" id="109536983"/>
<dbReference type="InterPro" id="IPR052728">
    <property type="entry name" value="O2_lipid_transport_reg"/>
</dbReference>
<feature type="domain" description="Acyltransferase 3" evidence="2">
    <location>
        <begin position="220"/>
        <end position="606"/>
    </location>
</feature>
<dbReference type="KEGG" id="dpa:109536983"/>
<feature type="transmembrane region" description="Helical" evidence="1">
    <location>
        <begin position="266"/>
        <end position="288"/>
    </location>
</feature>
<keyword evidence="1" id="KW-0812">Transmembrane</keyword>
<evidence type="ECO:0000313" key="4">
    <source>
        <dbReference type="Proteomes" id="UP000019118"/>
    </source>
</evidence>
<feature type="transmembrane region" description="Helical" evidence="1">
    <location>
        <begin position="378"/>
        <end position="394"/>
    </location>
</feature>
<feature type="transmembrane region" description="Helical" evidence="1">
    <location>
        <begin position="226"/>
        <end position="246"/>
    </location>
</feature>
<organism evidence="3 4">
    <name type="scientific">Dendroctonus ponderosae</name>
    <name type="common">Mountain pine beetle</name>
    <dbReference type="NCBI Taxonomy" id="77166"/>
    <lineage>
        <taxon>Eukaryota</taxon>
        <taxon>Metazoa</taxon>
        <taxon>Ecdysozoa</taxon>
        <taxon>Arthropoda</taxon>
        <taxon>Hexapoda</taxon>
        <taxon>Insecta</taxon>
        <taxon>Pterygota</taxon>
        <taxon>Neoptera</taxon>
        <taxon>Endopterygota</taxon>
        <taxon>Coleoptera</taxon>
        <taxon>Polyphaga</taxon>
        <taxon>Cucujiformia</taxon>
        <taxon>Curculionidae</taxon>
        <taxon>Scolytinae</taxon>
        <taxon>Dendroctonus</taxon>
    </lineage>
</organism>
<evidence type="ECO:0000259" key="2">
    <source>
        <dbReference type="Pfam" id="PF01757"/>
    </source>
</evidence>
<dbReference type="PANTHER" id="PTHR11161:SF72">
    <property type="entry name" value="FI21449P1"/>
    <property type="match status" value="1"/>
</dbReference>
<reference evidence="3" key="2">
    <citation type="submission" date="2024-08" db="UniProtKB">
        <authorList>
            <consortium name="EnsemblMetazoa"/>
        </authorList>
    </citation>
    <scope>IDENTIFICATION</scope>
</reference>
<proteinExistence type="predicted"/>
<dbReference type="EnsemblMetazoa" id="XM_019903485.1">
    <property type="protein sequence ID" value="XP_019759044.1"/>
    <property type="gene ID" value="LOC109536983"/>
</dbReference>
<feature type="transmembrane region" description="Helical" evidence="1">
    <location>
        <begin position="446"/>
        <end position="465"/>
    </location>
</feature>
<protein>
    <recommendedName>
        <fullName evidence="2">Acyltransferase 3 domain-containing protein</fullName>
    </recommendedName>
</protein>
<feature type="transmembrane region" description="Helical" evidence="1">
    <location>
        <begin position="401"/>
        <end position="419"/>
    </location>
</feature>
<feature type="transmembrane region" description="Helical" evidence="1">
    <location>
        <begin position="547"/>
        <end position="567"/>
    </location>
</feature>
<evidence type="ECO:0000256" key="1">
    <source>
        <dbReference type="SAM" id="Phobius"/>
    </source>
</evidence>
<dbReference type="Proteomes" id="UP000019118">
    <property type="component" value="Unassembled WGS sequence"/>
</dbReference>
<keyword evidence="1" id="KW-1133">Transmembrane helix</keyword>
<feature type="transmembrane region" description="Helical" evidence="1">
    <location>
        <begin position="587"/>
        <end position="606"/>
    </location>
</feature>
<evidence type="ECO:0000313" key="3">
    <source>
        <dbReference type="EnsemblMetazoa" id="XP_019759044.1"/>
    </source>
</evidence>